<evidence type="ECO:0000256" key="2">
    <source>
        <dbReference type="PROSITE-ProRule" id="PRU00335"/>
    </source>
</evidence>
<proteinExistence type="predicted"/>
<name>A0ABN2ZJH3_9ACTN</name>
<protein>
    <submittedName>
        <fullName evidence="4">TetR/AcrR family transcriptional regulator</fullName>
    </submittedName>
</protein>
<keyword evidence="5" id="KW-1185">Reference proteome</keyword>
<feature type="domain" description="HTH tetR-type" evidence="3">
    <location>
        <begin position="19"/>
        <end position="79"/>
    </location>
</feature>
<keyword evidence="1 2" id="KW-0238">DNA-binding</keyword>
<organism evidence="4 5">
    <name type="scientific">Actinomadura napierensis</name>
    <dbReference type="NCBI Taxonomy" id="267854"/>
    <lineage>
        <taxon>Bacteria</taxon>
        <taxon>Bacillati</taxon>
        <taxon>Actinomycetota</taxon>
        <taxon>Actinomycetes</taxon>
        <taxon>Streptosporangiales</taxon>
        <taxon>Thermomonosporaceae</taxon>
        <taxon>Actinomadura</taxon>
    </lineage>
</organism>
<dbReference type="InterPro" id="IPR001647">
    <property type="entry name" value="HTH_TetR"/>
</dbReference>
<dbReference type="Gene3D" id="1.10.357.10">
    <property type="entry name" value="Tetracycline Repressor, domain 2"/>
    <property type="match status" value="1"/>
</dbReference>
<dbReference type="PROSITE" id="PS50977">
    <property type="entry name" value="HTH_TETR_2"/>
    <property type="match status" value="1"/>
</dbReference>
<evidence type="ECO:0000313" key="5">
    <source>
        <dbReference type="Proteomes" id="UP001501020"/>
    </source>
</evidence>
<sequence>MSSQVTSPALRQGLNARQAETVQNLMAAGLAELRAVGHEALTIRTVAQRAGVSPATAYTYLSSKNHLFAELFWRHLNEGADGAPAGSGATERLQATVRALTARIVAEPELAAAVTPALLGSDPDVARLRLRIGGEFYARFEAALAGPRPAGEPADPAVLGVLVLTFTGALLQAGMGLLTYDQIADRLVSAVEVIMRGNE</sequence>
<dbReference type="EMBL" id="BAAAMR010000035">
    <property type="protein sequence ID" value="GAA2143129.1"/>
    <property type="molecule type" value="Genomic_DNA"/>
</dbReference>
<dbReference type="Proteomes" id="UP001501020">
    <property type="component" value="Unassembled WGS sequence"/>
</dbReference>
<feature type="DNA-binding region" description="H-T-H motif" evidence="2">
    <location>
        <begin position="42"/>
        <end position="61"/>
    </location>
</feature>
<evidence type="ECO:0000259" key="3">
    <source>
        <dbReference type="PROSITE" id="PS50977"/>
    </source>
</evidence>
<comment type="caution">
    <text evidence="4">The sequence shown here is derived from an EMBL/GenBank/DDBJ whole genome shotgun (WGS) entry which is preliminary data.</text>
</comment>
<evidence type="ECO:0000256" key="1">
    <source>
        <dbReference type="ARBA" id="ARBA00023125"/>
    </source>
</evidence>
<dbReference type="RefSeq" id="WP_344269478.1">
    <property type="nucleotide sequence ID" value="NZ_BAAAMR010000035.1"/>
</dbReference>
<gene>
    <name evidence="4" type="ORF">GCM10009727_41870</name>
</gene>
<dbReference type="InterPro" id="IPR009057">
    <property type="entry name" value="Homeodomain-like_sf"/>
</dbReference>
<accession>A0ABN2ZJH3</accession>
<reference evidence="4 5" key="1">
    <citation type="journal article" date="2019" name="Int. J. Syst. Evol. Microbiol.">
        <title>The Global Catalogue of Microorganisms (GCM) 10K type strain sequencing project: providing services to taxonomists for standard genome sequencing and annotation.</title>
        <authorList>
            <consortium name="The Broad Institute Genomics Platform"/>
            <consortium name="The Broad Institute Genome Sequencing Center for Infectious Disease"/>
            <person name="Wu L."/>
            <person name="Ma J."/>
        </authorList>
    </citation>
    <scope>NUCLEOTIDE SEQUENCE [LARGE SCALE GENOMIC DNA]</scope>
    <source>
        <strain evidence="4 5">JCM 13850</strain>
    </source>
</reference>
<dbReference type="SUPFAM" id="SSF46689">
    <property type="entry name" value="Homeodomain-like"/>
    <property type="match status" value="1"/>
</dbReference>
<dbReference type="Pfam" id="PF00440">
    <property type="entry name" value="TetR_N"/>
    <property type="match status" value="1"/>
</dbReference>
<evidence type="ECO:0000313" key="4">
    <source>
        <dbReference type="EMBL" id="GAA2143129.1"/>
    </source>
</evidence>